<evidence type="ECO:0000313" key="2">
    <source>
        <dbReference type="Proteomes" id="UP000694843"/>
    </source>
</evidence>
<feature type="chain" id="PRO_5034734562" evidence="1">
    <location>
        <begin position="20"/>
        <end position="254"/>
    </location>
</feature>
<feature type="signal peptide" evidence="1">
    <location>
        <begin position="1"/>
        <end position="19"/>
    </location>
</feature>
<dbReference type="KEGG" id="hazt:108673706"/>
<evidence type="ECO:0000256" key="1">
    <source>
        <dbReference type="SAM" id="SignalP"/>
    </source>
</evidence>
<organism evidence="2 3">
    <name type="scientific">Hyalella azteca</name>
    <name type="common">Amphipod</name>
    <dbReference type="NCBI Taxonomy" id="294128"/>
    <lineage>
        <taxon>Eukaryota</taxon>
        <taxon>Metazoa</taxon>
        <taxon>Ecdysozoa</taxon>
        <taxon>Arthropoda</taxon>
        <taxon>Crustacea</taxon>
        <taxon>Multicrustacea</taxon>
        <taxon>Malacostraca</taxon>
        <taxon>Eumalacostraca</taxon>
        <taxon>Peracarida</taxon>
        <taxon>Amphipoda</taxon>
        <taxon>Senticaudata</taxon>
        <taxon>Talitrida</taxon>
        <taxon>Talitroidea</taxon>
        <taxon>Hyalellidae</taxon>
        <taxon>Hyalella</taxon>
    </lineage>
</organism>
<keyword evidence="1" id="KW-0732">Signal</keyword>
<dbReference type="Proteomes" id="UP000694843">
    <property type="component" value="Unplaced"/>
</dbReference>
<sequence>MQAPSSILVLATALTVASAYELDLVDFWAKRGAIKNMESCLGKSGTQAWQTEVQQALAACDGLNEDNSAQKIDFLDGVNWNKIIGAYSPSHYYRQKRSAMEERIENIKGKFRFHVHRFRCIMQRLGLTDTNNRITPDALVQRYRALGIPRTLLADIEQGVLQCNKMAQCMPVTASTNLPVPADLLRTKSYLECESYLRYWACLKNDVRDDVSVGKFDLSGVDGTLDFLPSDEARAATILMAEELQGGDDYNLYE</sequence>
<dbReference type="OrthoDB" id="6363036at2759"/>
<name>A0A8B7NTM2_HYAAZ</name>
<evidence type="ECO:0000313" key="3">
    <source>
        <dbReference type="RefSeq" id="XP_018017062.1"/>
    </source>
</evidence>
<dbReference type="GeneID" id="108673706"/>
<protein>
    <submittedName>
        <fullName evidence="3">Uncharacterized protein LOC108673706</fullName>
    </submittedName>
</protein>
<gene>
    <name evidence="3" type="primary">LOC108673706</name>
</gene>
<dbReference type="AlphaFoldDB" id="A0A8B7NTM2"/>
<keyword evidence="2" id="KW-1185">Reference proteome</keyword>
<proteinExistence type="predicted"/>
<reference evidence="3" key="1">
    <citation type="submission" date="2025-08" db="UniProtKB">
        <authorList>
            <consortium name="RefSeq"/>
        </authorList>
    </citation>
    <scope>IDENTIFICATION</scope>
    <source>
        <tissue evidence="3">Whole organism</tissue>
    </source>
</reference>
<accession>A0A8B7NTM2</accession>
<dbReference type="RefSeq" id="XP_018017062.1">
    <property type="nucleotide sequence ID" value="XM_018161573.1"/>
</dbReference>